<dbReference type="EMBL" id="FQZS01000007">
    <property type="protein sequence ID" value="SHI75284.1"/>
    <property type="molecule type" value="Genomic_DNA"/>
</dbReference>
<dbReference type="STRING" id="1122184.SAMN02745176_01225"/>
<dbReference type="AlphaFoldDB" id="A0A1M6DPU2"/>
<protein>
    <submittedName>
        <fullName evidence="1">Uncharacterized protein</fullName>
    </submittedName>
</protein>
<keyword evidence="2" id="KW-1185">Reference proteome</keyword>
<name>A0A1M6DPU2_9FIRM</name>
<proteinExistence type="predicted"/>
<sequence>MNNIIRTINLFNEDNLILEKSEERIVYSIMDISILDIIRPECTTGVCDVICSPICDKVCDKICGDICDKICDKVCDVFCDTIYPCDVNFVCGRFCDKVIW</sequence>
<organism evidence="1 2">
    <name type="scientific">Lutispora thermophila DSM 19022</name>
    <dbReference type="NCBI Taxonomy" id="1122184"/>
    <lineage>
        <taxon>Bacteria</taxon>
        <taxon>Bacillati</taxon>
        <taxon>Bacillota</taxon>
        <taxon>Clostridia</taxon>
        <taxon>Lutisporales</taxon>
        <taxon>Lutisporaceae</taxon>
        <taxon>Lutispora</taxon>
    </lineage>
</organism>
<dbReference type="RefSeq" id="WP_073025355.1">
    <property type="nucleotide sequence ID" value="NZ_FQZS01000007.1"/>
</dbReference>
<reference evidence="1 2" key="1">
    <citation type="submission" date="2016-11" db="EMBL/GenBank/DDBJ databases">
        <authorList>
            <person name="Jaros S."/>
            <person name="Januszkiewicz K."/>
            <person name="Wedrychowicz H."/>
        </authorList>
    </citation>
    <scope>NUCLEOTIDE SEQUENCE [LARGE SCALE GENOMIC DNA]</scope>
    <source>
        <strain evidence="1 2">DSM 19022</strain>
    </source>
</reference>
<evidence type="ECO:0000313" key="2">
    <source>
        <dbReference type="Proteomes" id="UP000184442"/>
    </source>
</evidence>
<accession>A0A1M6DPU2</accession>
<gene>
    <name evidence="1" type="ORF">SAMN02745176_01225</name>
</gene>
<evidence type="ECO:0000313" key="1">
    <source>
        <dbReference type="EMBL" id="SHI75284.1"/>
    </source>
</evidence>
<dbReference type="Proteomes" id="UP000184442">
    <property type="component" value="Unassembled WGS sequence"/>
</dbReference>